<evidence type="ECO:0000313" key="2">
    <source>
        <dbReference type="Proteomes" id="UP000823674"/>
    </source>
</evidence>
<evidence type="ECO:0000313" key="1">
    <source>
        <dbReference type="EMBL" id="KAG5396848.1"/>
    </source>
</evidence>
<name>A0ABQ7MDN4_BRACM</name>
<protein>
    <submittedName>
        <fullName evidence="1">Uncharacterized protein</fullName>
    </submittedName>
</protein>
<proteinExistence type="predicted"/>
<organism evidence="1 2">
    <name type="scientific">Brassica rapa subsp. trilocularis</name>
    <dbReference type="NCBI Taxonomy" id="1813537"/>
    <lineage>
        <taxon>Eukaryota</taxon>
        <taxon>Viridiplantae</taxon>
        <taxon>Streptophyta</taxon>
        <taxon>Embryophyta</taxon>
        <taxon>Tracheophyta</taxon>
        <taxon>Spermatophyta</taxon>
        <taxon>Magnoliopsida</taxon>
        <taxon>eudicotyledons</taxon>
        <taxon>Gunneridae</taxon>
        <taxon>Pentapetalae</taxon>
        <taxon>rosids</taxon>
        <taxon>malvids</taxon>
        <taxon>Brassicales</taxon>
        <taxon>Brassicaceae</taxon>
        <taxon>Brassiceae</taxon>
        <taxon>Brassica</taxon>
    </lineage>
</organism>
<feature type="non-terminal residue" evidence="1">
    <location>
        <position position="387"/>
    </location>
</feature>
<comment type="caution">
    <text evidence="1">The sequence shown here is derived from an EMBL/GenBank/DDBJ whole genome shotgun (WGS) entry which is preliminary data.</text>
</comment>
<accession>A0ABQ7MDN4</accession>
<dbReference type="EMBL" id="JADBGQ010000005">
    <property type="protein sequence ID" value="KAG5396848.1"/>
    <property type="molecule type" value="Genomic_DNA"/>
</dbReference>
<keyword evidence="2" id="KW-1185">Reference proteome</keyword>
<reference evidence="1 2" key="1">
    <citation type="submission" date="2021-03" db="EMBL/GenBank/DDBJ databases">
        <authorList>
            <person name="King G.J."/>
            <person name="Bancroft I."/>
            <person name="Baten A."/>
            <person name="Bloomfield J."/>
            <person name="Borpatragohain P."/>
            <person name="He Z."/>
            <person name="Irish N."/>
            <person name="Irwin J."/>
            <person name="Liu K."/>
            <person name="Mauleon R.P."/>
            <person name="Moore J."/>
            <person name="Morris R."/>
            <person name="Ostergaard L."/>
            <person name="Wang B."/>
            <person name="Wells R."/>
        </authorList>
    </citation>
    <scope>NUCLEOTIDE SEQUENCE [LARGE SCALE GENOMIC DNA]</scope>
    <source>
        <strain evidence="1">R-o-18</strain>
        <tissue evidence="1">Leaf</tissue>
    </source>
</reference>
<gene>
    <name evidence="1" type="primary">A05g502680.1_BraROA</name>
    <name evidence="1" type="ORF">IGI04_018662</name>
</gene>
<sequence>MFRFKHMRRTAMICLSSPKMYETCTSFSNKPMKQNKVEEPPDQSSNRQAVPLDAPIKRPNQVSATIPCLIINELEVVHTGLLCPEEFEERLGCLDHNSCLRSHLEKKQEIFPSVEIEIHRTDLYSDYSMTAITHLSLAKDVEFMTGTKAEDFRGDLSKTKIKPDRTGGGEEMLWAQKPYLNRSSARQTTTATTASIELPATEVHSKECISTTRRNIGIKPIFTEGKLNNSSLRLGITRKASRRKKLWILKLEVSQTVQLLVSALRSGFKPNHEAAQAKINYGLQEGCFPTISKPRILNQGSFHVIQDIQRTHPTIQKSLTSFYHTPASIRTRESLFRDQRLFPFQPEDTKINVSLFNNHRLLFRGYKTKISRYKIRPSKWLQISLTA</sequence>
<dbReference type="Proteomes" id="UP000823674">
    <property type="component" value="Chromosome A05"/>
</dbReference>